<dbReference type="GO" id="GO:0005886">
    <property type="term" value="C:plasma membrane"/>
    <property type="evidence" value="ECO:0007669"/>
    <property type="project" value="UniProtKB-SubCell"/>
</dbReference>
<dbReference type="PANTHER" id="PTHR43744:SF12">
    <property type="entry name" value="ABC TRANSPORTER PERMEASE PROTEIN MG189-RELATED"/>
    <property type="match status" value="1"/>
</dbReference>
<comment type="subcellular location">
    <subcellularLocation>
        <location evidence="1 7">Cell membrane</location>
        <topology evidence="1 7">Multi-pass membrane protein</topology>
    </subcellularLocation>
</comment>
<dbReference type="Proteomes" id="UP000632849">
    <property type="component" value="Unassembled WGS sequence"/>
</dbReference>
<feature type="transmembrane region" description="Helical" evidence="7">
    <location>
        <begin position="262"/>
        <end position="283"/>
    </location>
</feature>
<feature type="compositionally biased region" description="Low complexity" evidence="8">
    <location>
        <begin position="10"/>
        <end position="25"/>
    </location>
</feature>
<comment type="caution">
    <text evidence="10">The sequence shown here is derived from an EMBL/GenBank/DDBJ whole genome shotgun (WGS) entry which is preliminary data.</text>
</comment>
<keyword evidence="5 7" id="KW-1133">Transmembrane helix</keyword>
<dbReference type="AlphaFoldDB" id="A0A919BTM8"/>
<feature type="transmembrane region" description="Helical" evidence="7">
    <location>
        <begin position="31"/>
        <end position="52"/>
    </location>
</feature>
<feature type="region of interest" description="Disordered" evidence="8">
    <location>
        <begin position="1"/>
        <end position="25"/>
    </location>
</feature>
<evidence type="ECO:0000256" key="7">
    <source>
        <dbReference type="RuleBase" id="RU363032"/>
    </source>
</evidence>
<reference evidence="10" key="1">
    <citation type="journal article" date="2014" name="Int. J. Syst. Evol. Microbiol.">
        <title>Complete genome sequence of Corynebacterium casei LMG S-19264T (=DSM 44701T), isolated from a smear-ripened cheese.</title>
        <authorList>
            <consortium name="US DOE Joint Genome Institute (JGI-PGF)"/>
            <person name="Walter F."/>
            <person name="Albersmeier A."/>
            <person name="Kalinowski J."/>
            <person name="Ruckert C."/>
        </authorList>
    </citation>
    <scope>NUCLEOTIDE SEQUENCE</scope>
    <source>
        <strain evidence="10">JCM 4122</strain>
    </source>
</reference>
<keyword evidence="4 7" id="KW-0812">Transmembrane</keyword>
<keyword evidence="6 7" id="KW-0472">Membrane</keyword>
<dbReference type="RefSeq" id="WP_190042958.1">
    <property type="nucleotide sequence ID" value="NZ_BNBE01000002.1"/>
</dbReference>
<feature type="domain" description="ABC transmembrane type-1" evidence="9">
    <location>
        <begin position="94"/>
        <end position="283"/>
    </location>
</feature>
<evidence type="ECO:0000256" key="3">
    <source>
        <dbReference type="ARBA" id="ARBA00022475"/>
    </source>
</evidence>
<dbReference type="Pfam" id="PF00528">
    <property type="entry name" value="BPD_transp_1"/>
    <property type="match status" value="1"/>
</dbReference>
<dbReference type="InterPro" id="IPR000515">
    <property type="entry name" value="MetI-like"/>
</dbReference>
<evidence type="ECO:0000256" key="6">
    <source>
        <dbReference type="ARBA" id="ARBA00023136"/>
    </source>
</evidence>
<comment type="similarity">
    <text evidence="7">Belongs to the binding-protein-dependent transport system permease family.</text>
</comment>
<keyword evidence="11" id="KW-1185">Reference proteome</keyword>
<name>A0A919BTM8_STRFL</name>
<reference evidence="10" key="2">
    <citation type="submission" date="2020-09" db="EMBL/GenBank/DDBJ databases">
        <authorList>
            <person name="Sun Q."/>
            <person name="Ohkuma M."/>
        </authorList>
    </citation>
    <scope>NUCLEOTIDE SEQUENCE</scope>
    <source>
        <strain evidence="10">JCM 4122</strain>
    </source>
</reference>
<evidence type="ECO:0000256" key="5">
    <source>
        <dbReference type="ARBA" id="ARBA00022989"/>
    </source>
</evidence>
<dbReference type="PANTHER" id="PTHR43744">
    <property type="entry name" value="ABC TRANSPORTER PERMEASE PROTEIN MG189-RELATED-RELATED"/>
    <property type="match status" value="1"/>
</dbReference>
<evidence type="ECO:0000256" key="8">
    <source>
        <dbReference type="SAM" id="MobiDB-lite"/>
    </source>
</evidence>
<dbReference type="InterPro" id="IPR035906">
    <property type="entry name" value="MetI-like_sf"/>
</dbReference>
<protein>
    <submittedName>
        <fullName evidence="10">Sugar ABC transporter permease</fullName>
    </submittedName>
</protein>
<dbReference type="PROSITE" id="PS50928">
    <property type="entry name" value="ABC_TM1"/>
    <property type="match status" value="1"/>
</dbReference>
<keyword evidence="3" id="KW-1003">Cell membrane</keyword>
<evidence type="ECO:0000256" key="1">
    <source>
        <dbReference type="ARBA" id="ARBA00004651"/>
    </source>
</evidence>
<evidence type="ECO:0000256" key="4">
    <source>
        <dbReference type="ARBA" id="ARBA00022692"/>
    </source>
</evidence>
<sequence>MKTNRPPRPATGAPRPAVRAPRPPARGLRPAVRGLSIGLLTLLFLAPFYLMLRNALMESAALTSPEWTWWPDVMRWENFTALFDDPALHMGQALGNSLLIAGITAPVSTLLASAAGYALARIEVPGRGVVLALVVATLMIPGSATFLPTFVVVGSMGGVNTLWGLIVPGLFNPFAVLLFRNFYLRLPREIEEAGRLDGLGRLGLYGRIALPTSGAMLASLGALSFIESWNAFLWPLVIGQDPSAWTAQIALSTFLTSQTINLPGLFAGAVVTIAPLVAMFLIAQRYIVEGIATSGLKG</sequence>
<dbReference type="Gene3D" id="1.10.3720.10">
    <property type="entry name" value="MetI-like"/>
    <property type="match status" value="1"/>
</dbReference>
<feature type="transmembrane region" description="Helical" evidence="7">
    <location>
        <begin position="131"/>
        <end position="156"/>
    </location>
</feature>
<feature type="transmembrane region" description="Helical" evidence="7">
    <location>
        <begin position="162"/>
        <end position="183"/>
    </location>
</feature>
<evidence type="ECO:0000313" key="10">
    <source>
        <dbReference type="EMBL" id="GHG10347.1"/>
    </source>
</evidence>
<evidence type="ECO:0000256" key="2">
    <source>
        <dbReference type="ARBA" id="ARBA00022448"/>
    </source>
</evidence>
<dbReference type="GO" id="GO:0055085">
    <property type="term" value="P:transmembrane transport"/>
    <property type="evidence" value="ECO:0007669"/>
    <property type="project" value="InterPro"/>
</dbReference>
<feature type="transmembrane region" description="Helical" evidence="7">
    <location>
        <begin position="98"/>
        <end position="119"/>
    </location>
</feature>
<accession>A0A919BTM8</accession>
<dbReference type="CDD" id="cd06261">
    <property type="entry name" value="TM_PBP2"/>
    <property type="match status" value="1"/>
</dbReference>
<dbReference type="SUPFAM" id="SSF161098">
    <property type="entry name" value="MetI-like"/>
    <property type="match status" value="1"/>
</dbReference>
<proteinExistence type="inferred from homology"/>
<keyword evidence="2 7" id="KW-0813">Transport</keyword>
<dbReference type="EMBL" id="BNBE01000002">
    <property type="protein sequence ID" value="GHG10347.1"/>
    <property type="molecule type" value="Genomic_DNA"/>
</dbReference>
<feature type="transmembrane region" description="Helical" evidence="7">
    <location>
        <begin position="204"/>
        <end position="226"/>
    </location>
</feature>
<organism evidence="10 11">
    <name type="scientific">Streptomyces filamentosus</name>
    <name type="common">Streptomyces roseosporus</name>
    <dbReference type="NCBI Taxonomy" id="67294"/>
    <lineage>
        <taxon>Bacteria</taxon>
        <taxon>Bacillati</taxon>
        <taxon>Actinomycetota</taxon>
        <taxon>Actinomycetes</taxon>
        <taxon>Kitasatosporales</taxon>
        <taxon>Streptomycetaceae</taxon>
        <taxon>Streptomyces</taxon>
    </lineage>
</organism>
<evidence type="ECO:0000259" key="9">
    <source>
        <dbReference type="PROSITE" id="PS50928"/>
    </source>
</evidence>
<evidence type="ECO:0000313" key="11">
    <source>
        <dbReference type="Proteomes" id="UP000632849"/>
    </source>
</evidence>
<gene>
    <name evidence="10" type="ORF">GCM10017667_48700</name>
</gene>